<organism evidence="3 4">
    <name type="scientific">Phytophthora lilii</name>
    <dbReference type="NCBI Taxonomy" id="2077276"/>
    <lineage>
        <taxon>Eukaryota</taxon>
        <taxon>Sar</taxon>
        <taxon>Stramenopiles</taxon>
        <taxon>Oomycota</taxon>
        <taxon>Peronosporomycetes</taxon>
        <taxon>Peronosporales</taxon>
        <taxon>Peronosporaceae</taxon>
        <taxon>Phytophthora</taxon>
    </lineage>
</organism>
<keyword evidence="1" id="KW-0677">Repeat</keyword>
<evidence type="ECO:0000256" key="1">
    <source>
        <dbReference type="ARBA" id="ARBA00022737"/>
    </source>
</evidence>
<dbReference type="SUPFAM" id="SSF101898">
    <property type="entry name" value="NHL repeat"/>
    <property type="match status" value="1"/>
</dbReference>
<feature type="repeat" description="NHL" evidence="2">
    <location>
        <begin position="89"/>
        <end position="132"/>
    </location>
</feature>
<dbReference type="CDD" id="cd05819">
    <property type="entry name" value="NHL"/>
    <property type="match status" value="1"/>
</dbReference>
<sequence length="579" mass="63945">MELKVTPICGRDYAALDQGCTIVKKNLFGEGGGAFPSSRGICWNPLTRCLLVCDTAKCCVHAYRATFNPDETGQLQMSFNCEADRSANLNVIGSRGSAPGQFLCPVAVAVNLRGDIAVADAKLNRVQVFAGSGDLEHVLGRPGTARGEFRGISDLKFTPRGYLAIVDSNNHRIQVLTFTGIVVQIVGRFGWRLGELMNPCALAISGNGDLFVCDEGNKRIQRFSPEGKPLLEWGSRRGPTPDLTTAALQDGMDFSDLRPEIYSMFDIPCDIVIGLHGEVIVCDAGRCELLVFSDVGACLHAVHSPQFSHSTSPVAMTVCSNILAVVGSSPHDNVEKANKLCNCLLAAFPPEKRVRVGKFECLPVPCAVSVACYFSYSDMLRLRLVSRFFHRLCLQLRNQWKFYPLIAGQPTGTKYNRIVSPATGLVAVEEAFEKWGLRIFKPSNRVRKHVMDFQSGFCSALSSLYGPLFCYRHEEVLRAFFTFYASKTPESSHEKEEIDKTTFIEIVTQIEEVRSGFRTWEQCTPFARGSPNAILLPTIRSANNVPRVSSGTPLLNTLRLVENAQQHQLSKLLRKFQTL</sequence>
<dbReference type="AlphaFoldDB" id="A0A9W6WRR6"/>
<feature type="repeat" description="NHL" evidence="2">
    <location>
        <begin position="183"/>
        <end position="226"/>
    </location>
</feature>
<gene>
    <name evidence="3" type="ORF">Plil01_000462400</name>
</gene>
<dbReference type="PANTHER" id="PTHR24104">
    <property type="entry name" value="E3 UBIQUITIN-PROTEIN LIGASE NHLRC1-RELATED"/>
    <property type="match status" value="1"/>
</dbReference>
<dbReference type="Proteomes" id="UP001165083">
    <property type="component" value="Unassembled WGS sequence"/>
</dbReference>
<reference evidence="3" key="1">
    <citation type="submission" date="2023-04" db="EMBL/GenBank/DDBJ databases">
        <title>Phytophthora lilii NBRC 32176.</title>
        <authorList>
            <person name="Ichikawa N."/>
            <person name="Sato H."/>
            <person name="Tonouchi N."/>
        </authorList>
    </citation>
    <scope>NUCLEOTIDE SEQUENCE</scope>
    <source>
        <strain evidence="3">NBRC 32176</strain>
    </source>
</reference>
<evidence type="ECO:0000313" key="3">
    <source>
        <dbReference type="EMBL" id="GMF14245.1"/>
    </source>
</evidence>
<dbReference type="OrthoDB" id="342730at2759"/>
<evidence type="ECO:0000256" key="2">
    <source>
        <dbReference type="PROSITE-ProRule" id="PRU00504"/>
    </source>
</evidence>
<evidence type="ECO:0000313" key="4">
    <source>
        <dbReference type="Proteomes" id="UP001165083"/>
    </source>
</evidence>
<accession>A0A9W6WRR6</accession>
<name>A0A9W6WRR6_9STRA</name>
<dbReference type="GO" id="GO:0008270">
    <property type="term" value="F:zinc ion binding"/>
    <property type="evidence" value="ECO:0007669"/>
    <property type="project" value="UniProtKB-KW"/>
</dbReference>
<dbReference type="EMBL" id="BSXW01000188">
    <property type="protein sequence ID" value="GMF14245.1"/>
    <property type="molecule type" value="Genomic_DNA"/>
</dbReference>
<dbReference type="InterPro" id="IPR036047">
    <property type="entry name" value="F-box-like_dom_sf"/>
</dbReference>
<dbReference type="Gene3D" id="2.120.10.30">
    <property type="entry name" value="TolB, C-terminal domain"/>
    <property type="match status" value="2"/>
</dbReference>
<feature type="repeat" description="NHL" evidence="2">
    <location>
        <begin position="136"/>
        <end position="179"/>
    </location>
</feature>
<dbReference type="InterPro" id="IPR001258">
    <property type="entry name" value="NHL_repeat"/>
</dbReference>
<dbReference type="PANTHER" id="PTHR24104:SF25">
    <property type="entry name" value="PROTEIN LIN-41"/>
    <property type="match status" value="1"/>
</dbReference>
<dbReference type="CDD" id="cd09917">
    <property type="entry name" value="F-box_SF"/>
    <property type="match status" value="1"/>
</dbReference>
<dbReference type="InterPro" id="IPR050952">
    <property type="entry name" value="TRIM-NHL_E3_ligases"/>
</dbReference>
<protein>
    <submittedName>
        <fullName evidence="3">Unnamed protein product</fullName>
    </submittedName>
</protein>
<dbReference type="PROSITE" id="PS51125">
    <property type="entry name" value="NHL"/>
    <property type="match status" value="3"/>
</dbReference>
<dbReference type="InterPro" id="IPR011042">
    <property type="entry name" value="6-blade_b-propeller_TolB-like"/>
</dbReference>
<keyword evidence="4" id="KW-1185">Reference proteome</keyword>
<dbReference type="SUPFAM" id="SSF81383">
    <property type="entry name" value="F-box domain"/>
    <property type="match status" value="1"/>
</dbReference>
<proteinExistence type="predicted"/>
<comment type="caution">
    <text evidence="3">The sequence shown here is derived from an EMBL/GenBank/DDBJ whole genome shotgun (WGS) entry which is preliminary data.</text>
</comment>